<accession>N1JIY9</accession>
<protein>
    <submittedName>
        <fullName evidence="2">CELP0004 Effector like protein</fullName>
    </submittedName>
</protein>
<evidence type="ECO:0000313" key="3">
    <source>
        <dbReference type="Proteomes" id="UP000015441"/>
    </source>
</evidence>
<proteinExistence type="predicted"/>
<dbReference type="Proteomes" id="UP000015441">
    <property type="component" value="Unassembled WGS sequence"/>
</dbReference>
<dbReference type="HOGENOM" id="CLU_160813_0_0_1"/>
<feature type="signal peptide" evidence="1">
    <location>
        <begin position="1"/>
        <end position="21"/>
    </location>
</feature>
<keyword evidence="1" id="KW-0732">Signal</keyword>
<gene>
    <name evidence="2" type="ORF">BGHDH14_bgh02857</name>
</gene>
<dbReference type="InParanoid" id="N1JIY9"/>
<sequence length="130" mass="15265">MKIQNMKWFIAFMFTPKFAYADFVFNCYGVEVTSAMIQRTYLLSLGGRVPNYPEITSISYLYNNEPIVIFPILGDDETSIAAELYRPFLIWSQSFLDWGVYFLGDNGYEICYKNPDYNGYTFRQIAFRNL</sequence>
<dbReference type="OrthoDB" id="10330456at2759"/>
<feature type="chain" id="PRO_5004107258" evidence="1">
    <location>
        <begin position="22"/>
        <end position="130"/>
    </location>
</feature>
<keyword evidence="3" id="KW-1185">Reference proteome</keyword>
<evidence type="ECO:0000256" key="1">
    <source>
        <dbReference type="SAM" id="SignalP"/>
    </source>
</evidence>
<reference evidence="2 3" key="1">
    <citation type="journal article" date="2010" name="Science">
        <title>Genome expansion and gene loss in powdery mildew fungi reveal tradeoffs in extreme parasitism.</title>
        <authorList>
            <person name="Spanu P.D."/>
            <person name="Abbott J.C."/>
            <person name="Amselem J."/>
            <person name="Burgis T.A."/>
            <person name="Soanes D.M."/>
            <person name="Stueber K."/>
            <person name="Ver Loren van Themaat E."/>
            <person name="Brown J.K.M."/>
            <person name="Butcher S.A."/>
            <person name="Gurr S.J."/>
            <person name="Lebrun M.-H."/>
            <person name="Ridout C.J."/>
            <person name="Schulze-Lefert P."/>
            <person name="Talbot N.J."/>
            <person name="Ahmadinejad N."/>
            <person name="Ametz C."/>
            <person name="Barton G.R."/>
            <person name="Benjdia M."/>
            <person name="Bidzinski P."/>
            <person name="Bindschedler L.V."/>
            <person name="Both M."/>
            <person name="Brewer M.T."/>
            <person name="Cadle-Davidson L."/>
            <person name="Cadle-Davidson M.M."/>
            <person name="Collemare J."/>
            <person name="Cramer R."/>
            <person name="Frenkel O."/>
            <person name="Godfrey D."/>
            <person name="Harriman J."/>
            <person name="Hoede C."/>
            <person name="King B.C."/>
            <person name="Klages S."/>
            <person name="Kleemann J."/>
            <person name="Knoll D."/>
            <person name="Koti P.S."/>
            <person name="Kreplak J."/>
            <person name="Lopez-Ruiz F.J."/>
            <person name="Lu X."/>
            <person name="Maekawa T."/>
            <person name="Mahanil S."/>
            <person name="Micali C."/>
            <person name="Milgroom M.G."/>
            <person name="Montana G."/>
            <person name="Noir S."/>
            <person name="O'Connell R.J."/>
            <person name="Oberhaensli S."/>
            <person name="Parlange F."/>
            <person name="Pedersen C."/>
            <person name="Quesneville H."/>
            <person name="Reinhardt R."/>
            <person name="Rott M."/>
            <person name="Sacristan S."/>
            <person name="Schmidt S.M."/>
            <person name="Schoen M."/>
            <person name="Skamnioti P."/>
            <person name="Sommer H."/>
            <person name="Stephens A."/>
            <person name="Takahara H."/>
            <person name="Thordal-Christensen H."/>
            <person name="Vigouroux M."/>
            <person name="Wessling R."/>
            <person name="Wicker T."/>
            <person name="Panstruga R."/>
        </authorList>
    </citation>
    <scope>NUCLEOTIDE SEQUENCE [LARGE SCALE GENOMIC DNA]</scope>
    <source>
        <strain evidence="2">DH14</strain>
    </source>
</reference>
<comment type="caution">
    <text evidence="2">The sequence shown here is derived from an EMBL/GenBank/DDBJ whole genome shotgun (WGS) entry which is preliminary data.</text>
</comment>
<evidence type="ECO:0000313" key="2">
    <source>
        <dbReference type="EMBL" id="CCU82819.1"/>
    </source>
</evidence>
<dbReference type="EMBL" id="CAUH01007094">
    <property type="protein sequence ID" value="CCU82819.1"/>
    <property type="molecule type" value="Genomic_DNA"/>
</dbReference>
<dbReference type="AlphaFoldDB" id="N1JIY9"/>
<organism evidence="2 3">
    <name type="scientific">Blumeria graminis f. sp. hordei (strain DH14)</name>
    <name type="common">Barley powdery mildew</name>
    <name type="synonym">Oidium monilioides f. sp. hordei</name>
    <dbReference type="NCBI Taxonomy" id="546991"/>
    <lineage>
        <taxon>Eukaryota</taxon>
        <taxon>Fungi</taxon>
        <taxon>Dikarya</taxon>
        <taxon>Ascomycota</taxon>
        <taxon>Pezizomycotina</taxon>
        <taxon>Leotiomycetes</taxon>
        <taxon>Erysiphales</taxon>
        <taxon>Erysiphaceae</taxon>
        <taxon>Blumeria</taxon>
        <taxon>Blumeria hordei</taxon>
    </lineage>
</organism>
<name>N1JIY9_BLUG1</name>